<evidence type="ECO:0000313" key="1">
    <source>
        <dbReference type="Proteomes" id="UP000046393"/>
    </source>
</evidence>
<name>A0A0N5A7M7_9BILA</name>
<dbReference type="WBParaSite" id="SMUV_0000003301-mRNA-1">
    <property type="protein sequence ID" value="SMUV_0000003301-mRNA-1"/>
    <property type="gene ID" value="SMUV_0000003301"/>
</dbReference>
<protein>
    <submittedName>
        <fullName evidence="2">Uncharacterized protein</fullName>
    </submittedName>
</protein>
<dbReference type="Proteomes" id="UP000046393">
    <property type="component" value="Unplaced"/>
</dbReference>
<accession>A0A0N5A7M7</accession>
<reference evidence="2" key="1">
    <citation type="submission" date="2017-02" db="UniProtKB">
        <authorList>
            <consortium name="WormBaseParasite"/>
        </authorList>
    </citation>
    <scope>IDENTIFICATION</scope>
</reference>
<proteinExistence type="predicted"/>
<sequence length="158" mass="17719">MNYYEFPKFCYLVDVFKLGNLIIRFVVKPQNLAKKKGQVRNEKEMLKDDVRTLSLELAEASVADDSPMQGVCTTNIGLYDSPMTSWCAGASAIIPQPSSSCMRNPEKVFRNSKTVTDCVRRVTVVDKPGQDKAHFTAKKKKLRFGASAKHSFTDYNGL</sequence>
<organism evidence="1 2">
    <name type="scientific">Syphacia muris</name>
    <dbReference type="NCBI Taxonomy" id="451379"/>
    <lineage>
        <taxon>Eukaryota</taxon>
        <taxon>Metazoa</taxon>
        <taxon>Ecdysozoa</taxon>
        <taxon>Nematoda</taxon>
        <taxon>Chromadorea</taxon>
        <taxon>Rhabditida</taxon>
        <taxon>Spirurina</taxon>
        <taxon>Oxyuridomorpha</taxon>
        <taxon>Oxyuroidea</taxon>
        <taxon>Oxyuridae</taxon>
        <taxon>Syphacia</taxon>
    </lineage>
</organism>
<evidence type="ECO:0000313" key="2">
    <source>
        <dbReference type="WBParaSite" id="SMUV_0000003301-mRNA-1"/>
    </source>
</evidence>
<keyword evidence="1" id="KW-1185">Reference proteome</keyword>
<dbReference type="AlphaFoldDB" id="A0A0N5A7M7"/>